<reference evidence="3 4" key="1">
    <citation type="submission" date="2016-10" db="EMBL/GenBank/DDBJ databases">
        <authorList>
            <person name="de Groot N.N."/>
        </authorList>
    </citation>
    <scope>NUCLEOTIDE SEQUENCE [LARGE SCALE GENOMIC DNA]</scope>
    <source>
        <strain evidence="3 4">MP1X4</strain>
    </source>
</reference>
<dbReference type="InterPro" id="IPR002201">
    <property type="entry name" value="Glyco_trans_9"/>
</dbReference>
<evidence type="ECO:0000256" key="2">
    <source>
        <dbReference type="ARBA" id="ARBA00022679"/>
    </source>
</evidence>
<dbReference type="PANTHER" id="PTHR30160">
    <property type="entry name" value="TETRAACYLDISACCHARIDE 4'-KINASE-RELATED"/>
    <property type="match status" value="1"/>
</dbReference>
<evidence type="ECO:0000313" key="4">
    <source>
        <dbReference type="Proteomes" id="UP000199679"/>
    </source>
</evidence>
<keyword evidence="1" id="KW-0328">Glycosyltransferase</keyword>
<protein>
    <submittedName>
        <fullName evidence="3">ADP-heptose:LPS heptosyltransferase</fullName>
    </submittedName>
</protein>
<keyword evidence="2 3" id="KW-0808">Transferase</keyword>
<dbReference type="OrthoDB" id="9797795at2"/>
<dbReference type="GO" id="GO:0008713">
    <property type="term" value="F:ADP-heptose-lipopolysaccharide heptosyltransferase activity"/>
    <property type="evidence" value="ECO:0007669"/>
    <property type="project" value="TreeGrafter"/>
</dbReference>
<dbReference type="AlphaFoldDB" id="A0A1H1N7G2"/>
<proteinExistence type="predicted"/>
<dbReference type="SUPFAM" id="SSF53756">
    <property type="entry name" value="UDP-Glycosyltransferase/glycogen phosphorylase"/>
    <property type="match status" value="1"/>
</dbReference>
<dbReference type="GO" id="GO:0005829">
    <property type="term" value="C:cytosol"/>
    <property type="evidence" value="ECO:0007669"/>
    <property type="project" value="TreeGrafter"/>
</dbReference>
<dbReference type="InterPro" id="IPR051199">
    <property type="entry name" value="LPS_LOS_Heptosyltrfase"/>
</dbReference>
<dbReference type="STRING" id="652787.SAMN05216490_0260"/>
<dbReference type="GO" id="GO:0009244">
    <property type="term" value="P:lipopolysaccharide core region biosynthetic process"/>
    <property type="evidence" value="ECO:0007669"/>
    <property type="project" value="TreeGrafter"/>
</dbReference>
<keyword evidence="4" id="KW-1185">Reference proteome</keyword>
<dbReference type="CDD" id="cd03789">
    <property type="entry name" value="GT9_LPS_heptosyltransferase"/>
    <property type="match status" value="1"/>
</dbReference>
<dbReference type="Gene3D" id="3.40.50.2000">
    <property type="entry name" value="Glycogen Phosphorylase B"/>
    <property type="match status" value="2"/>
</dbReference>
<evidence type="ECO:0000313" key="3">
    <source>
        <dbReference type="EMBL" id="SDR95051.1"/>
    </source>
</evidence>
<accession>A0A1H1N7G2</accession>
<gene>
    <name evidence="3" type="ORF">SAMN05216490_0260</name>
</gene>
<sequence>MEIKNRNLFRLTRFVIFKISYLFKFLAKFRSGKKRLLILKTDAIGDYILFRNFIEIVKLSDEYKNYEIDLLGNPLWRDIVLSYDAPFVTELMFTRIYDLYEAPLKTFKLGWQLFKRNYAVVLQPSSNRLLITDGLAALTAAKQIIGYEGNTESIQQRYKTKSDKFYTQRLLLPAAVYFEFDRSKFFFEAVLKQKLDINGPLIKTKQTERKGIIIFPGAGIIKRGWEPEKFLELIKLIKQQTNQPVYIAGGPAEAAVAEYLTNALPQGEVINLTGKTTLPQLVELIGSAALVVSNETSAIHIAAAAQTPAICILGGGHFGRFAPYPAHMAQTTICAYEKMECYNCNWNCIYETMPNAPYPCISIVSLDKVWLMAQQALNQL</sequence>
<dbReference type="Proteomes" id="UP000199679">
    <property type="component" value="Chromosome I"/>
</dbReference>
<name>A0A1H1N7G2_MUCMA</name>
<organism evidence="3 4">
    <name type="scientific">Mucilaginibacter mallensis</name>
    <dbReference type="NCBI Taxonomy" id="652787"/>
    <lineage>
        <taxon>Bacteria</taxon>
        <taxon>Pseudomonadati</taxon>
        <taxon>Bacteroidota</taxon>
        <taxon>Sphingobacteriia</taxon>
        <taxon>Sphingobacteriales</taxon>
        <taxon>Sphingobacteriaceae</taxon>
        <taxon>Mucilaginibacter</taxon>
    </lineage>
</organism>
<dbReference type="Pfam" id="PF01075">
    <property type="entry name" value="Glyco_transf_9"/>
    <property type="match status" value="1"/>
</dbReference>
<evidence type="ECO:0000256" key="1">
    <source>
        <dbReference type="ARBA" id="ARBA00022676"/>
    </source>
</evidence>
<dbReference type="EMBL" id="LT629740">
    <property type="protein sequence ID" value="SDR95051.1"/>
    <property type="molecule type" value="Genomic_DNA"/>
</dbReference>
<dbReference type="RefSeq" id="WP_091367976.1">
    <property type="nucleotide sequence ID" value="NZ_LT629740.1"/>
</dbReference>